<gene>
    <name evidence="1" type="ORF">B5M42_13695</name>
</gene>
<comment type="caution">
    <text evidence="1">The sequence shown here is derived from an EMBL/GenBank/DDBJ whole genome shotgun (WGS) entry which is preliminary data.</text>
</comment>
<dbReference type="Proteomes" id="UP000298246">
    <property type="component" value="Unassembled WGS sequence"/>
</dbReference>
<evidence type="ECO:0000313" key="2">
    <source>
        <dbReference type="Proteomes" id="UP000298246"/>
    </source>
</evidence>
<dbReference type="InterPro" id="IPR008775">
    <property type="entry name" value="Phytyl_CoA_dOase-like"/>
</dbReference>
<dbReference type="OrthoDB" id="9796766at2"/>
<organism evidence="1 2">
    <name type="scientific">Paenibacillus athensensis</name>
    <dbReference type="NCBI Taxonomy" id="1967502"/>
    <lineage>
        <taxon>Bacteria</taxon>
        <taxon>Bacillati</taxon>
        <taxon>Bacillota</taxon>
        <taxon>Bacilli</taxon>
        <taxon>Bacillales</taxon>
        <taxon>Paenibacillaceae</taxon>
        <taxon>Paenibacillus</taxon>
    </lineage>
</organism>
<dbReference type="GO" id="GO:0005506">
    <property type="term" value="F:iron ion binding"/>
    <property type="evidence" value="ECO:0007669"/>
    <property type="project" value="UniProtKB-ARBA"/>
</dbReference>
<evidence type="ECO:0000313" key="1">
    <source>
        <dbReference type="EMBL" id="TFE86931.1"/>
    </source>
</evidence>
<sequence>MSLTLKQIVDFQTYGYLIAEDIFTEADMQPVIDELNKLIDERARALLAEGKITDLHENEPFEKRIALLSKQSREINRNIDIMEYRGPAMFEFLKNEKLLNVVECLLGRELSCNPIQHLRAKLPWSGTGEQPPEENVPWHQDAAVTQADSEASEIITFWMPLVDATAATGCMEIMPEVFKLGYLEHQGEGGTTIVPQLLPHVKTVAAECRKGGIVMMNKYTPHRGTSNRSDIVRWSLDLRFHKTGAKSGRSFHPSFVVRSSADPGSVLNDHAEWNHMWEEALSKPMQNRHRVEETVK</sequence>
<keyword evidence="2" id="KW-1185">Reference proteome</keyword>
<dbReference type="GO" id="GO:0016706">
    <property type="term" value="F:2-oxoglutarate-dependent dioxygenase activity"/>
    <property type="evidence" value="ECO:0007669"/>
    <property type="project" value="UniProtKB-ARBA"/>
</dbReference>
<accession>A0A4Y8Q0Q8</accession>
<dbReference type="PANTHER" id="PTHR20883">
    <property type="entry name" value="PHYTANOYL-COA DIOXYGENASE DOMAIN CONTAINING 1"/>
    <property type="match status" value="1"/>
</dbReference>
<dbReference type="Gene3D" id="2.60.120.620">
    <property type="entry name" value="q2cbj1_9rhob like domain"/>
    <property type="match status" value="1"/>
</dbReference>
<dbReference type="Pfam" id="PF05721">
    <property type="entry name" value="PhyH"/>
    <property type="match status" value="1"/>
</dbReference>
<dbReference type="PANTHER" id="PTHR20883:SF14">
    <property type="entry name" value="PHYTANOYL-COA DIOXYGENASE"/>
    <property type="match status" value="1"/>
</dbReference>
<dbReference type="AlphaFoldDB" id="A0A4Y8Q0Q8"/>
<protein>
    <submittedName>
        <fullName evidence="1">Mitomycin antibiotic biosynthesis protein</fullName>
    </submittedName>
</protein>
<reference evidence="1 2" key="1">
    <citation type="submission" date="2017-03" db="EMBL/GenBank/DDBJ databases">
        <title>Isolation of Levoglucosan Utilizing Bacteria.</title>
        <authorList>
            <person name="Arya A.S."/>
        </authorList>
    </citation>
    <scope>NUCLEOTIDE SEQUENCE [LARGE SCALE GENOMIC DNA]</scope>
    <source>
        <strain evidence="1 2">MEC069</strain>
    </source>
</reference>
<proteinExistence type="predicted"/>
<dbReference type="SUPFAM" id="SSF51197">
    <property type="entry name" value="Clavaminate synthase-like"/>
    <property type="match status" value="1"/>
</dbReference>
<dbReference type="EMBL" id="MYFO01000016">
    <property type="protein sequence ID" value="TFE86931.1"/>
    <property type="molecule type" value="Genomic_DNA"/>
</dbReference>
<name>A0A4Y8Q0Q8_9BACL</name>
<dbReference type="RefSeq" id="WP_134753737.1">
    <property type="nucleotide sequence ID" value="NZ_MYFO02000015.1"/>
</dbReference>